<dbReference type="SUPFAM" id="SSF52540">
    <property type="entry name" value="P-loop containing nucleoside triphosphate hydrolases"/>
    <property type="match status" value="1"/>
</dbReference>
<dbReference type="EMBL" id="DVJJ01000150">
    <property type="protein sequence ID" value="HIS65679.1"/>
    <property type="molecule type" value="Genomic_DNA"/>
</dbReference>
<protein>
    <submittedName>
        <fullName evidence="1">Cytidylate kinase-like family protein</fullName>
    </submittedName>
</protein>
<dbReference type="AlphaFoldDB" id="A0A9D1JUW7"/>
<keyword evidence="1" id="KW-0418">Kinase</keyword>
<reference evidence="1" key="2">
    <citation type="journal article" date="2021" name="PeerJ">
        <title>Extensive microbial diversity within the chicken gut microbiome revealed by metagenomics and culture.</title>
        <authorList>
            <person name="Gilroy R."/>
            <person name="Ravi A."/>
            <person name="Getino M."/>
            <person name="Pursley I."/>
            <person name="Horton D.L."/>
            <person name="Alikhan N.F."/>
            <person name="Baker D."/>
            <person name="Gharbi K."/>
            <person name="Hall N."/>
            <person name="Watson M."/>
            <person name="Adriaenssens E.M."/>
            <person name="Foster-Nyarko E."/>
            <person name="Jarju S."/>
            <person name="Secka A."/>
            <person name="Antonio M."/>
            <person name="Oren A."/>
            <person name="Chaudhuri R.R."/>
            <person name="La Ragione R."/>
            <person name="Hildebrand F."/>
            <person name="Pallen M.J."/>
        </authorList>
    </citation>
    <scope>NUCLEOTIDE SEQUENCE</scope>
    <source>
        <strain evidence="1">ChiBcec16-1751</strain>
    </source>
</reference>
<sequence length="199" mass="22713">MIITIDRKYGSGGRMVGEKLAKLLGYRFYDRELLKIAARESGMHEDVVSHFDERPAGSLLYSTFLYATMPVTDALPLNQKLAFAQFDVIRRVAQDGDCVIVGRCADYVLQEQHDCFNVFVTASTDVRRERLVKYYGIPSELTDKTIKKEDKMRSEYYNFFTQRKWGDASNYHMTVDTGRFTLDGAAALLADAVHRLEAL</sequence>
<dbReference type="Gene3D" id="3.40.50.300">
    <property type="entry name" value="P-loop containing nucleotide triphosphate hydrolases"/>
    <property type="match status" value="1"/>
</dbReference>
<dbReference type="GO" id="GO:0016301">
    <property type="term" value="F:kinase activity"/>
    <property type="evidence" value="ECO:0007669"/>
    <property type="project" value="UniProtKB-KW"/>
</dbReference>
<name>A0A9D1JUW7_9FIRM</name>
<proteinExistence type="predicted"/>
<dbReference type="Pfam" id="PF13189">
    <property type="entry name" value="Cytidylate_kin2"/>
    <property type="match status" value="1"/>
</dbReference>
<reference evidence="1" key="1">
    <citation type="submission" date="2020-10" db="EMBL/GenBank/DDBJ databases">
        <authorList>
            <person name="Gilroy R."/>
        </authorList>
    </citation>
    <scope>NUCLEOTIDE SEQUENCE</scope>
    <source>
        <strain evidence="1">ChiBcec16-1751</strain>
    </source>
</reference>
<dbReference type="InterPro" id="IPR027417">
    <property type="entry name" value="P-loop_NTPase"/>
</dbReference>
<gene>
    <name evidence="1" type="ORF">IAA83_10000</name>
</gene>
<evidence type="ECO:0000313" key="2">
    <source>
        <dbReference type="Proteomes" id="UP000886741"/>
    </source>
</evidence>
<accession>A0A9D1JUW7</accession>
<organism evidence="1 2">
    <name type="scientific">Candidatus Avoscillospira avistercoris</name>
    <dbReference type="NCBI Taxonomy" id="2840707"/>
    <lineage>
        <taxon>Bacteria</taxon>
        <taxon>Bacillati</taxon>
        <taxon>Bacillota</taxon>
        <taxon>Clostridia</taxon>
        <taxon>Eubacteriales</taxon>
        <taxon>Oscillospiraceae</taxon>
        <taxon>Oscillospiraceae incertae sedis</taxon>
        <taxon>Candidatus Avoscillospira</taxon>
    </lineage>
</organism>
<keyword evidence="1" id="KW-0808">Transferase</keyword>
<comment type="caution">
    <text evidence="1">The sequence shown here is derived from an EMBL/GenBank/DDBJ whole genome shotgun (WGS) entry which is preliminary data.</text>
</comment>
<evidence type="ECO:0000313" key="1">
    <source>
        <dbReference type="EMBL" id="HIS65679.1"/>
    </source>
</evidence>
<dbReference type="Proteomes" id="UP000886741">
    <property type="component" value="Unassembled WGS sequence"/>
</dbReference>